<accession>A0A9P8L3R1</accession>
<dbReference type="EMBL" id="JAGHQM010001428">
    <property type="protein sequence ID" value="KAH0555662.1"/>
    <property type="molecule type" value="Genomic_DNA"/>
</dbReference>
<evidence type="ECO:0000313" key="1">
    <source>
        <dbReference type="EMBL" id="KAH0555662.1"/>
    </source>
</evidence>
<name>A0A9P8L3R1_9PEZI</name>
<gene>
    <name evidence="1" type="ORF">GP486_006395</name>
</gene>
<dbReference type="Proteomes" id="UP000750711">
    <property type="component" value="Unassembled WGS sequence"/>
</dbReference>
<proteinExistence type="predicted"/>
<evidence type="ECO:0000313" key="2">
    <source>
        <dbReference type="Proteomes" id="UP000750711"/>
    </source>
</evidence>
<protein>
    <submittedName>
        <fullName evidence="1">Uncharacterized protein</fullName>
    </submittedName>
</protein>
<reference evidence="1" key="1">
    <citation type="submission" date="2021-03" db="EMBL/GenBank/DDBJ databases">
        <title>Comparative genomics and phylogenomic investigation of the class Geoglossomycetes provide insights into ecological specialization and systematics.</title>
        <authorList>
            <person name="Melie T."/>
            <person name="Pirro S."/>
            <person name="Miller A.N."/>
            <person name="Quandt A."/>
        </authorList>
    </citation>
    <scope>NUCLEOTIDE SEQUENCE</scope>
    <source>
        <strain evidence="1">CAQ_001_2017</strain>
    </source>
</reference>
<comment type="caution">
    <text evidence="1">The sequence shown here is derived from an EMBL/GenBank/DDBJ whole genome shotgun (WGS) entry which is preliminary data.</text>
</comment>
<sequence length="100" mass="11492">MTSWEGSFEHSIALLLHNYLLSDVILEATANKIDDACEKFFQYDPLLKFEDDKGMGSFFSGFYNVLFTLAKHIPYGSERQNDLAKVLSELRMLPLRAVRI</sequence>
<dbReference type="AlphaFoldDB" id="A0A9P8L3R1"/>
<keyword evidence="2" id="KW-1185">Reference proteome</keyword>
<organism evidence="1 2">
    <name type="scientific">Trichoglossum hirsutum</name>
    <dbReference type="NCBI Taxonomy" id="265104"/>
    <lineage>
        <taxon>Eukaryota</taxon>
        <taxon>Fungi</taxon>
        <taxon>Dikarya</taxon>
        <taxon>Ascomycota</taxon>
        <taxon>Pezizomycotina</taxon>
        <taxon>Geoglossomycetes</taxon>
        <taxon>Geoglossales</taxon>
        <taxon>Geoglossaceae</taxon>
        <taxon>Trichoglossum</taxon>
    </lineage>
</organism>